<sequence length="600" mass="66596">MKIKIILSLCLFIIFLPIVVFAQTPFIYPAPDGIITSPFGDRVHPITGNTRFHAGIDIGYDYGTPIQSAADGIIRYYGPADGFGNAIVVWHPKLNMGTLYGDVGLIQGLHEGQEVYQGDVIGIISPVGDSTGGHLHFEVHLNDIDFHVNGAIVTDPLPLLEGTMPVEESFIGSDAHFFNFDWSKIADIALPVKDIIDKIATTSTEGIQNIKPYMLNLFMVVVLIDITLTFCIISISDNYVLNDAIKVLIKKLISYTFFYYLIQNWGNIVINTIKNFFVTVGSKIINVDPTVAGQNVTDPTQIIQKGLQLTAPFFNYISTFHSAFAIYTNLAAIIFVFILGIAIVILFFLMGIMIAKAFIEFYIISIFAIFDLIYGTLRQTKHMSFAGNSINSLISLGFNMAWYIVFASLISVQLTAFNFGDMMTTSNRGAVNLENAGVEAITIFMSAIKDKESTNDYFVYSDDGYGYGAYQINFENWNAWVAEANLPPDYSWTPHTNTMQPAWSPDRQDAVARFKMLQYYQQYGNWRAVAEAWHGGEGNIGSGDAYADDVFRRAGQVAPAPTFDVIKALEIFAYILIMTFVGGKVSKAIKNMFGSSGFRF</sequence>
<dbReference type="AlphaFoldDB" id="A0AAW4UE65"/>
<dbReference type="InterPro" id="IPR016047">
    <property type="entry name" value="M23ase_b-sheet_dom"/>
</dbReference>
<protein>
    <submittedName>
        <fullName evidence="6">Peptidoglycan DD-metalloendopeptidase family protein</fullName>
    </submittedName>
</protein>
<dbReference type="EMBL" id="JAJCGD010000042">
    <property type="protein sequence ID" value="MCB6829223.1"/>
    <property type="molecule type" value="Genomic_DNA"/>
</dbReference>
<dbReference type="GO" id="GO:0030255">
    <property type="term" value="P:protein secretion by the type IV secretion system"/>
    <property type="evidence" value="ECO:0007669"/>
    <property type="project" value="InterPro"/>
</dbReference>
<organism evidence="6 7">
    <name type="scientific">Megamonas funiformis</name>
    <dbReference type="NCBI Taxonomy" id="437897"/>
    <lineage>
        <taxon>Bacteria</taxon>
        <taxon>Bacillati</taxon>
        <taxon>Bacillota</taxon>
        <taxon>Negativicutes</taxon>
        <taxon>Selenomonadales</taxon>
        <taxon>Selenomonadaceae</taxon>
        <taxon>Megamonas</taxon>
    </lineage>
</organism>
<name>A0AAW4UE65_9FIRM</name>
<proteinExistence type="predicted"/>
<dbReference type="SUPFAM" id="SSF51261">
    <property type="entry name" value="Duplicated hybrid motif"/>
    <property type="match status" value="1"/>
</dbReference>
<dbReference type="InterPro" id="IPR050570">
    <property type="entry name" value="Cell_wall_metabolism_enzyme"/>
</dbReference>
<comment type="caution">
    <text evidence="6">The sequence shown here is derived from an EMBL/GenBank/DDBJ whole genome shotgun (WGS) entry which is preliminary data.</text>
</comment>
<dbReference type="RefSeq" id="WP_117898240.1">
    <property type="nucleotide sequence ID" value="NZ_CAUBNG010000056.1"/>
</dbReference>
<accession>A0AAW4UE65</accession>
<dbReference type="Pfam" id="PF01551">
    <property type="entry name" value="Peptidase_M23"/>
    <property type="match status" value="1"/>
</dbReference>
<feature type="transmembrane region" description="Helical" evidence="4">
    <location>
        <begin position="400"/>
        <end position="419"/>
    </location>
</feature>
<dbReference type="InterPro" id="IPR007688">
    <property type="entry name" value="Conjugal_tfr_TrbL/VirB6"/>
</dbReference>
<dbReference type="PANTHER" id="PTHR21666">
    <property type="entry name" value="PEPTIDASE-RELATED"/>
    <property type="match status" value="1"/>
</dbReference>
<keyword evidence="3 4" id="KW-0472">Membrane</keyword>
<dbReference type="GO" id="GO:0004222">
    <property type="term" value="F:metalloendopeptidase activity"/>
    <property type="evidence" value="ECO:0007669"/>
    <property type="project" value="TreeGrafter"/>
</dbReference>
<dbReference type="Gene3D" id="2.70.70.10">
    <property type="entry name" value="Glucose Permease (Domain IIA)"/>
    <property type="match status" value="1"/>
</dbReference>
<feature type="transmembrane region" description="Helical" evidence="4">
    <location>
        <begin position="361"/>
        <end position="380"/>
    </location>
</feature>
<keyword evidence="2 4" id="KW-1133">Transmembrane helix</keyword>
<dbReference type="CDD" id="cd12797">
    <property type="entry name" value="M23_peptidase"/>
    <property type="match status" value="1"/>
</dbReference>
<evidence type="ECO:0000313" key="7">
    <source>
        <dbReference type="Proteomes" id="UP001198190"/>
    </source>
</evidence>
<reference evidence="6" key="1">
    <citation type="submission" date="2021-10" db="EMBL/GenBank/DDBJ databases">
        <title>Collection of gut derived symbiotic bacterial strains cultured from healthy donors.</title>
        <authorList>
            <person name="Lin H."/>
            <person name="Littmann E."/>
            <person name="Claire K."/>
            <person name="Pamer E."/>
        </authorList>
    </citation>
    <scope>NUCLEOTIDE SEQUENCE</scope>
    <source>
        <strain evidence="6">MSK.7.16</strain>
    </source>
</reference>
<dbReference type="Proteomes" id="UP001198190">
    <property type="component" value="Unassembled WGS sequence"/>
</dbReference>
<evidence type="ECO:0000256" key="1">
    <source>
        <dbReference type="ARBA" id="ARBA00022692"/>
    </source>
</evidence>
<dbReference type="InterPro" id="IPR011055">
    <property type="entry name" value="Dup_hybrid_motif"/>
</dbReference>
<feature type="transmembrane region" description="Helical" evidence="4">
    <location>
        <begin position="213"/>
        <end position="240"/>
    </location>
</feature>
<dbReference type="Pfam" id="PF04610">
    <property type="entry name" value="TrbL"/>
    <property type="match status" value="1"/>
</dbReference>
<gene>
    <name evidence="6" type="ORF">LIY65_11020</name>
</gene>
<evidence type="ECO:0000259" key="5">
    <source>
        <dbReference type="Pfam" id="PF01551"/>
    </source>
</evidence>
<keyword evidence="1 4" id="KW-0812">Transmembrane</keyword>
<dbReference type="PANTHER" id="PTHR21666:SF270">
    <property type="entry name" value="MUREIN HYDROLASE ACTIVATOR ENVC"/>
    <property type="match status" value="1"/>
</dbReference>
<evidence type="ECO:0000256" key="4">
    <source>
        <dbReference type="SAM" id="Phobius"/>
    </source>
</evidence>
<evidence type="ECO:0000256" key="2">
    <source>
        <dbReference type="ARBA" id="ARBA00022989"/>
    </source>
</evidence>
<feature type="transmembrane region" description="Helical" evidence="4">
    <location>
        <begin position="324"/>
        <end position="349"/>
    </location>
</feature>
<evidence type="ECO:0000256" key="3">
    <source>
        <dbReference type="ARBA" id="ARBA00023136"/>
    </source>
</evidence>
<feature type="domain" description="M23ase beta-sheet core" evidence="5">
    <location>
        <begin position="51"/>
        <end position="143"/>
    </location>
</feature>
<evidence type="ECO:0000313" key="6">
    <source>
        <dbReference type="EMBL" id="MCB6829223.1"/>
    </source>
</evidence>